<sequence length="73" mass="8275">MSPHHVIDARGLEPPEPFEKAMEAVADLLPGESVTLVLDRMPHPLFRVLERDGYRYSPLIRDDGAVEILIERP</sequence>
<dbReference type="CDD" id="cd00291">
    <property type="entry name" value="SirA_YedF_YeeD"/>
    <property type="match status" value="1"/>
</dbReference>
<reference evidence="2 3" key="1">
    <citation type="submission" date="2018-06" db="EMBL/GenBank/DDBJ databases">
        <title>Azoarcus communis strain SWub3 genome.</title>
        <authorList>
            <person name="Zorraquino Salvo V."/>
            <person name="Toubiana D."/>
            <person name="Blumwald E."/>
        </authorList>
    </citation>
    <scope>NUCLEOTIDE SEQUENCE [LARGE SCALE GENOMIC DNA]</scope>
    <source>
        <strain evidence="2 3">SWub3</strain>
    </source>
</reference>
<dbReference type="OrthoDB" id="151621at2"/>
<keyword evidence="3" id="KW-1185">Reference proteome</keyword>
<dbReference type="Proteomes" id="UP000248259">
    <property type="component" value="Unassembled WGS sequence"/>
</dbReference>
<evidence type="ECO:0000313" key="3">
    <source>
        <dbReference type="Proteomes" id="UP000248259"/>
    </source>
</evidence>
<proteinExistence type="predicted"/>
<evidence type="ECO:0000313" key="2">
    <source>
        <dbReference type="EMBL" id="PZA16276.1"/>
    </source>
</evidence>
<dbReference type="InterPro" id="IPR036868">
    <property type="entry name" value="TusA-like_sf"/>
</dbReference>
<dbReference type="RefSeq" id="WP_110524631.1">
    <property type="nucleotide sequence ID" value="NZ_QKOE01000007.1"/>
</dbReference>
<name>A0A323UYH7_9RHOO</name>
<dbReference type="Gene3D" id="3.30.110.40">
    <property type="entry name" value="TusA-like domain"/>
    <property type="match status" value="1"/>
</dbReference>
<feature type="domain" description="DUF2249" evidence="1">
    <location>
        <begin position="6"/>
        <end position="72"/>
    </location>
</feature>
<comment type="caution">
    <text evidence="2">The sequence shown here is derived from an EMBL/GenBank/DDBJ whole genome shotgun (WGS) entry which is preliminary data.</text>
</comment>
<gene>
    <name evidence="2" type="ORF">DNK49_11400</name>
</gene>
<dbReference type="AlphaFoldDB" id="A0A323UYH7"/>
<dbReference type="Pfam" id="PF10006">
    <property type="entry name" value="DUF2249"/>
    <property type="match status" value="1"/>
</dbReference>
<dbReference type="InterPro" id="IPR018720">
    <property type="entry name" value="DUF2249"/>
</dbReference>
<dbReference type="SUPFAM" id="SSF64307">
    <property type="entry name" value="SirA-like"/>
    <property type="match status" value="1"/>
</dbReference>
<organism evidence="2 3">
    <name type="scientific">Parazoarcus communis SWub3 = DSM 12120</name>
    <dbReference type="NCBI Taxonomy" id="1121029"/>
    <lineage>
        <taxon>Bacteria</taxon>
        <taxon>Pseudomonadati</taxon>
        <taxon>Pseudomonadota</taxon>
        <taxon>Betaproteobacteria</taxon>
        <taxon>Rhodocyclales</taxon>
        <taxon>Zoogloeaceae</taxon>
        <taxon>Parazoarcus</taxon>
    </lineage>
</organism>
<protein>
    <submittedName>
        <fullName evidence="2">SirA-like protein</fullName>
    </submittedName>
</protein>
<accession>A0A323UYH7</accession>
<dbReference type="EMBL" id="QKOE01000007">
    <property type="protein sequence ID" value="PZA16276.1"/>
    <property type="molecule type" value="Genomic_DNA"/>
</dbReference>
<evidence type="ECO:0000259" key="1">
    <source>
        <dbReference type="Pfam" id="PF10006"/>
    </source>
</evidence>